<dbReference type="EMBL" id="ACYH01000012">
    <property type="protein sequence ID" value="EEV21105.1"/>
    <property type="molecule type" value="Genomic_DNA"/>
</dbReference>
<dbReference type="SUPFAM" id="SSF75217">
    <property type="entry name" value="alpha/beta knot"/>
    <property type="match status" value="1"/>
</dbReference>
<dbReference type="InterPro" id="IPR029028">
    <property type="entry name" value="Alpha/beta_knot_MTases"/>
</dbReference>
<evidence type="ECO:0000259" key="11">
    <source>
        <dbReference type="Pfam" id="PF04452"/>
    </source>
</evidence>
<dbReference type="Gene3D" id="3.40.1280.10">
    <property type="match status" value="1"/>
</dbReference>
<evidence type="ECO:0000256" key="6">
    <source>
        <dbReference type="ARBA" id="ARBA00022603"/>
    </source>
</evidence>
<evidence type="ECO:0000256" key="10">
    <source>
        <dbReference type="ARBA" id="ARBA00047944"/>
    </source>
</evidence>
<evidence type="ECO:0000256" key="8">
    <source>
        <dbReference type="ARBA" id="ARBA00022691"/>
    </source>
</evidence>
<protein>
    <recommendedName>
        <fullName evidence="3">16S rRNA (uracil(1498)-N(3))-methyltransferase</fullName>
        <ecNumber evidence="3">2.1.1.193</ecNumber>
    </recommendedName>
</protein>
<dbReference type="InterPro" id="IPR029026">
    <property type="entry name" value="tRNA_m1G_MTases_N"/>
</dbReference>
<feature type="domain" description="Ribosomal RNA small subunit methyltransferase E methyltransferase" evidence="11">
    <location>
        <begin position="97"/>
        <end position="292"/>
    </location>
</feature>
<comment type="similarity">
    <text evidence="2">Belongs to the RNA methyltransferase RsmE family.</text>
</comment>
<dbReference type="PANTHER" id="PTHR30027:SF3">
    <property type="entry name" value="16S RRNA (URACIL(1498)-N(3))-METHYLTRANSFERASE"/>
    <property type="match status" value="1"/>
</dbReference>
<dbReference type="RefSeq" id="WP_006187870.1">
    <property type="nucleotide sequence ID" value="NZ_ACYH01000012.1"/>
</dbReference>
<dbReference type="GO" id="GO:0070475">
    <property type="term" value="P:rRNA base methylation"/>
    <property type="evidence" value="ECO:0007669"/>
    <property type="project" value="TreeGrafter"/>
</dbReference>
<evidence type="ECO:0000256" key="2">
    <source>
        <dbReference type="ARBA" id="ARBA00005528"/>
    </source>
</evidence>
<evidence type="ECO:0000313" key="14">
    <source>
        <dbReference type="Proteomes" id="UP000004509"/>
    </source>
</evidence>
<dbReference type="GO" id="GO:0070042">
    <property type="term" value="F:rRNA (uridine-N3-)-methyltransferase activity"/>
    <property type="evidence" value="ECO:0007669"/>
    <property type="project" value="TreeGrafter"/>
</dbReference>
<keyword evidence="6 13" id="KW-0489">Methyltransferase</keyword>
<gene>
    <name evidence="13" type="ORF">TREVI0001_1464</name>
</gene>
<evidence type="ECO:0000256" key="7">
    <source>
        <dbReference type="ARBA" id="ARBA00022679"/>
    </source>
</evidence>
<dbReference type="Pfam" id="PF04452">
    <property type="entry name" value="Methyltrans_RNA"/>
    <property type="match status" value="1"/>
</dbReference>
<organism evidence="13 14">
    <name type="scientific">Treponema vincentii ATCC 35580</name>
    <dbReference type="NCBI Taxonomy" id="596324"/>
    <lineage>
        <taxon>Bacteria</taxon>
        <taxon>Pseudomonadati</taxon>
        <taxon>Spirochaetota</taxon>
        <taxon>Spirochaetia</taxon>
        <taxon>Spirochaetales</taxon>
        <taxon>Treponemataceae</taxon>
        <taxon>Treponema</taxon>
    </lineage>
</organism>
<accession>C8PMW2</accession>
<dbReference type="PANTHER" id="PTHR30027">
    <property type="entry name" value="RIBOSOMAL RNA SMALL SUBUNIT METHYLTRANSFERASE E"/>
    <property type="match status" value="1"/>
</dbReference>
<dbReference type="STRING" id="596324.TREVI0001_1464"/>
<evidence type="ECO:0000256" key="5">
    <source>
        <dbReference type="ARBA" id="ARBA00022552"/>
    </source>
</evidence>
<keyword evidence="5" id="KW-0698">rRNA processing</keyword>
<comment type="catalytic activity">
    <reaction evidence="10">
        <text>uridine(1498) in 16S rRNA + S-adenosyl-L-methionine = N(3)-methyluridine(1498) in 16S rRNA + S-adenosyl-L-homocysteine + H(+)</text>
        <dbReference type="Rhea" id="RHEA:42920"/>
        <dbReference type="Rhea" id="RHEA-COMP:10283"/>
        <dbReference type="Rhea" id="RHEA-COMP:10284"/>
        <dbReference type="ChEBI" id="CHEBI:15378"/>
        <dbReference type="ChEBI" id="CHEBI:57856"/>
        <dbReference type="ChEBI" id="CHEBI:59789"/>
        <dbReference type="ChEBI" id="CHEBI:65315"/>
        <dbReference type="ChEBI" id="CHEBI:74502"/>
        <dbReference type="EC" id="2.1.1.193"/>
    </reaction>
</comment>
<dbReference type="Proteomes" id="UP000004509">
    <property type="component" value="Unassembled WGS sequence"/>
</dbReference>
<reference evidence="13 14" key="1">
    <citation type="submission" date="2009-07" db="EMBL/GenBank/DDBJ databases">
        <authorList>
            <person name="Madupu R."/>
            <person name="Sebastian Y."/>
            <person name="Durkin A.S."/>
            <person name="Torralba M."/>
            <person name="Methe B."/>
            <person name="Sutton G.G."/>
            <person name="Strausberg R.L."/>
            <person name="Nelson K.E."/>
        </authorList>
    </citation>
    <scope>NUCLEOTIDE SEQUENCE [LARGE SCALE GENOMIC DNA]</scope>
    <source>
        <strain evidence="13 14">ATCC 35580</strain>
    </source>
</reference>
<keyword evidence="8" id="KW-0949">S-adenosyl-L-methionine</keyword>
<dbReference type="NCBIfam" id="TIGR00046">
    <property type="entry name" value="RsmE family RNA methyltransferase"/>
    <property type="match status" value="1"/>
</dbReference>
<dbReference type="eggNOG" id="COG1385">
    <property type="taxonomic scope" value="Bacteria"/>
</dbReference>
<comment type="caution">
    <text evidence="13">The sequence shown here is derived from an EMBL/GenBank/DDBJ whole genome shotgun (WGS) entry which is preliminary data.</text>
</comment>
<evidence type="ECO:0000256" key="1">
    <source>
        <dbReference type="ARBA" id="ARBA00004496"/>
    </source>
</evidence>
<name>C8PMW2_9SPIR</name>
<keyword evidence="7 13" id="KW-0808">Transferase</keyword>
<dbReference type="InterPro" id="IPR046887">
    <property type="entry name" value="RsmE_PUA-like"/>
</dbReference>
<keyword evidence="4" id="KW-0963">Cytoplasm</keyword>
<sequence length="321" mass="35644">MFALDVPIGKADMNIILLRKEELSEGCFSFSKTDERFLHIKKVLKLSAGSAFKAGIIDGEKGTAEIISFSDELLTARFSASAEQAPDNGDCPSSALPHIRLILGFPRPIQLRRILRDVAGLGIEALYLTGTELGEKSYLQADIAAEAEIERLLIDGCSQAGETHIPTVYRAYSLRHFFDRYEDEILPDHLRAVLDVPFQVEQDKIDQAHIERKPIEQNRIVHGEDSNLYTPAIYPLPQLQWDGAKTLWLAVGNERGWSLNERLLFAKKRFTVYGMGQRILRTETAVTSAVAVCLALSGAWNTASTEGRDESGSGKRNIIAD</sequence>
<evidence type="ECO:0000259" key="12">
    <source>
        <dbReference type="Pfam" id="PF20260"/>
    </source>
</evidence>
<dbReference type="EC" id="2.1.1.193" evidence="3"/>
<evidence type="ECO:0000256" key="4">
    <source>
        <dbReference type="ARBA" id="ARBA00022490"/>
    </source>
</evidence>
<dbReference type="CDD" id="cd18084">
    <property type="entry name" value="RsmE-like"/>
    <property type="match status" value="1"/>
</dbReference>
<comment type="subcellular location">
    <subcellularLocation>
        <location evidence="1">Cytoplasm</location>
    </subcellularLocation>
</comment>
<evidence type="ECO:0000313" key="13">
    <source>
        <dbReference type="EMBL" id="EEV21105.1"/>
    </source>
</evidence>
<evidence type="ECO:0000256" key="3">
    <source>
        <dbReference type="ARBA" id="ARBA00012328"/>
    </source>
</evidence>
<evidence type="ECO:0000256" key="9">
    <source>
        <dbReference type="ARBA" id="ARBA00025699"/>
    </source>
</evidence>
<dbReference type="InterPro" id="IPR046886">
    <property type="entry name" value="RsmE_MTase_dom"/>
</dbReference>
<feature type="domain" description="Ribosomal RNA small subunit methyltransferase E PUA-like" evidence="12">
    <location>
        <begin position="33"/>
        <end position="77"/>
    </location>
</feature>
<dbReference type="OrthoDB" id="362914at2"/>
<dbReference type="GO" id="GO:0005737">
    <property type="term" value="C:cytoplasm"/>
    <property type="evidence" value="ECO:0007669"/>
    <property type="project" value="UniProtKB-SubCell"/>
</dbReference>
<comment type="function">
    <text evidence="9">Specifically methylates the N3 position of the uracil ring of uridine 1498 (m3U1498) in 16S rRNA. Acts on the fully assembled 30S ribosomal subunit.</text>
</comment>
<dbReference type="InterPro" id="IPR006700">
    <property type="entry name" value="RsmE"/>
</dbReference>
<dbReference type="Pfam" id="PF20260">
    <property type="entry name" value="PUA_4"/>
    <property type="match status" value="1"/>
</dbReference>
<proteinExistence type="inferred from homology"/>
<dbReference type="AlphaFoldDB" id="C8PMW2"/>